<dbReference type="Gene3D" id="3.30.9.10">
    <property type="entry name" value="D-Amino Acid Oxidase, subunit A, domain 2"/>
    <property type="match status" value="1"/>
</dbReference>
<dbReference type="EMBL" id="MSIE01000028">
    <property type="protein sequence ID" value="OLF16549.1"/>
    <property type="molecule type" value="Genomic_DNA"/>
</dbReference>
<dbReference type="OrthoDB" id="9806257at2"/>
<reference evidence="3 4" key="1">
    <citation type="submission" date="2016-12" db="EMBL/GenBank/DDBJ databases">
        <title>The draft genome sequence of Actinophytocola sp. 11-183.</title>
        <authorList>
            <person name="Wang W."/>
            <person name="Yuan L."/>
        </authorList>
    </citation>
    <scope>NUCLEOTIDE SEQUENCE [LARGE SCALE GENOMIC DNA]</scope>
    <source>
        <strain evidence="3 4">11-183</strain>
    </source>
</reference>
<dbReference type="SUPFAM" id="SSF51905">
    <property type="entry name" value="FAD/NAD(P)-binding domain"/>
    <property type="match status" value="1"/>
</dbReference>
<gene>
    <name evidence="3" type="ORF">BU204_15950</name>
</gene>
<dbReference type="RefSeq" id="WP_075126473.1">
    <property type="nucleotide sequence ID" value="NZ_MSIE01000028.1"/>
</dbReference>
<keyword evidence="4" id="KW-1185">Reference proteome</keyword>
<dbReference type="GO" id="GO:0016491">
    <property type="term" value="F:oxidoreductase activity"/>
    <property type="evidence" value="ECO:0007669"/>
    <property type="project" value="UniProtKB-KW"/>
</dbReference>
<name>A0A1Q8CQD1_9PSEU</name>
<evidence type="ECO:0000313" key="4">
    <source>
        <dbReference type="Proteomes" id="UP000185596"/>
    </source>
</evidence>
<dbReference type="AlphaFoldDB" id="A0A1Q8CQD1"/>
<dbReference type="Pfam" id="PF01266">
    <property type="entry name" value="DAO"/>
    <property type="match status" value="1"/>
</dbReference>
<dbReference type="Proteomes" id="UP000185596">
    <property type="component" value="Unassembled WGS sequence"/>
</dbReference>
<comment type="caution">
    <text evidence="3">The sequence shown here is derived from an EMBL/GenBank/DDBJ whole genome shotgun (WGS) entry which is preliminary data.</text>
</comment>
<feature type="domain" description="FAD dependent oxidoreductase" evidence="2">
    <location>
        <begin position="5"/>
        <end position="336"/>
    </location>
</feature>
<evidence type="ECO:0000259" key="2">
    <source>
        <dbReference type="Pfam" id="PF01266"/>
    </source>
</evidence>
<dbReference type="InterPro" id="IPR036188">
    <property type="entry name" value="FAD/NAD-bd_sf"/>
</dbReference>
<organism evidence="3 4">
    <name type="scientific">Actinophytocola xanthii</name>
    <dbReference type="NCBI Taxonomy" id="1912961"/>
    <lineage>
        <taxon>Bacteria</taxon>
        <taxon>Bacillati</taxon>
        <taxon>Actinomycetota</taxon>
        <taxon>Actinomycetes</taxon>
        <taxon>Pseudonocardiales</taxon>
        <taxon>Pseudonocardiaceae</taxon>
    </lineage>
</organism>
<evidence type="ECO:0000313" key="3">
    <source>
        <dbReference type="EMBL" id="OLF16549.1"/>
    </source>
</evidence>
<dbReference type="InterPro" id="IPR006076">
    <property type="entry name" value="FAD-dep_OxRdtase"/>
</dbReference>
<proteinExistence type="predicted"/>
<dbReference type="PANTHER" id="PTHR13847">
    <property type="entry name" value="SARCOSINE DEHYDROGENASE-RELATED"/>
    <property type="match status" value="1"/>
</dbReference>
<protein>
    <recommendedName>
        <fullName evidence="2">FAD dependent oxidoreductase domain-containing protein</fullName>
    </recommendedName>
</protein>
<dbReference type="STRING" id="1912961.BU204_15950"/>
<accession>A0A1Q8CQD1</accession>
<dbReference type="GO" id="GO:0005737">
    <property type="term" value="C:cytoplasm"/>
    <property type="evidence" value="ECO:0007669"/>
    <property type="project" value="TreeGrafter"/>
</dbReference>
<evidence type="ECO:0000256" key="1">
    <source>
        <dbReference type="ARBA" id="ARBA00023002"/>
    </source>
</evidence>
<dbReference type="PANTHER" id="PTHR13847:SF287">
    <property type="entry name" value="FAD-DEPENDENT OXIDOREDUCTASE DOMAIN-CONTAINING PROTEIN 1"/>
    <property type="match status" value="1"/>
</dbReference>
<sequence>MRRVDVLVIGGGIAGVSIGYELAEHADVLLAEAEPALAAHTTGRSAAVYLPSYGGPVVRALTEASAGRYRELEAELGTPPLLSPRPVLWLAADELAAAHLAELPAEPISPAQARALCPVLREVRAAARDDEASDIDVMALHQGYTMGLRRRGGEVHTAAPATALRREGEDWLVELATGPVLAATVVNAAGAWADVVAARAGVPPVGLRPLRRTLALADGTRPVDPAWPLVADAADRFYFRPEGSRVLVSPADESPAEPCDARPDELDVALALERVNQATTLGLRTVHSAWAGLRSFVADREPVVGAWPDHPGFVFFAGQGGFGIQMAPALARLGAEVVLGATAPAAVSPR</sequence>
<dbReference type="Gene3D" id="3.50.50.60">
    <property type="entry name" value="FAD/NAD(P)-binding domain"/>
    <property type="match status" value="1"/>
</dbReference>
<keyword evidence="1" id="KW-0560">Oxidoreductase</keyword>